<keyword evidence="3" id="KW-1185">Reference proteome</keyword>
<feature type="compositionally biased region" description="Pro residues" evidence="1">
    <location>
        <begin position="35"/>
        <end position="44"/>
    </location>
</feature>
<comment type="caution">
    <text evidence="2">The sequence shown here is derived from an EMBL/GenBank/DDBJ whole genome shotgun (WGS) entry which is preliminary data.</text>
</comment>
<accession>A0AAV7WBA1</accession>
<dbReference type="Proteomes" id="UP001066276">
    <property type="component" value="Chromosome 1_2"/>
</dbReference>
<dbReference type="AlphaFoldDB" id="A0AAV7WBA1"/>
<feature type="region of interest" description="Disordered" evidence="1">
    <location>
        <begin position="17"/>
        <end position="140"/>
    </location>
</feature>
<sequence length="140" mass="15347">MLAASRWDAPQCLLCNSPSKASQAPALRPDTGPSQPRPLTPPPQVRSRYRQCPPACNRSAGTRCAPWPGHPFSVRRMVELPTVGRRLRSPRPREQRPRQQAQLVCAPNTPISSGAPLNPMASRGSRSPARDPRQATRLST</sequence>
<name>A0AAV7WBA1_PLEWA</name>
<evidence type="ECO:0000313" key="2">
    <source>
        <dbReference type="EMBL" id="KAJ1211252.1"/>
    </source>
</evidence>
<proteinExistence type="predicted"/>
<evidence type="ECO:0000313" key="3">
    <source>
        <dbReference type="Proteomes" id="UP001066276"/>
    </source>
</evidence>
<protein>
    <submittedName>
        <fullName evidence="2">Uncharacterized protein</fullName>
    </submittedName>
</protein>
<gene>
    <name evidence="2" type="ORF">NDU88_006613</name>
</gene>
<organism evidence="2 3">
    <name type="scientific">Pleurodeles waltl</name>
    <name type="common">Iberian ribbed newt</name>
    <dbReference type="NCBI Taxonomy" id="8319"/>
    <lineage>
        <taxon>Eukaryota</taxon>
        <taxon>Metazoa</taxon>
        <taxon>Chordata</taxon>
        <taxon>Craniata</taxon>
        <taxon>Vertebrata</taxon>
        <taxon>Euteleostomi</taxon>
        <taxon>Amphibia</taxon>
        <taxon>Batrachia</taxon>
        <taxon>Caudata</taxon>
        <taxon>Salamandroidea</taxon>
        <taxon>Salamandridae</taxon>
        <taxon>Pleurodelinae</taxon>
        <taxon>Pleurodeles</taxon>
    </lineage>
</organism>
<reference evidence="2" key="1">
    <citation type="journal article" date="2022" name="bioRxiv">
        <title>Sequencing and chromosome-scale assembly of the giantPleurodeles waltlgenome.</title>
        <authorList>
            <person name="Brown T."/>
            <person name="Elewa A."/>
            <person name="Iarovenko S."/>
            <person name="Subramanian E."/>
            <person name="Araus A.J."/>
            <person name="Petzold A."/>
            <person name="Susuki M."/>
            <person name="Suzuki K.-i.T."/>
            <person name="Hayashi T."/>
            <person name="Toyoda A."/>
            <person name="Oliveira C."/>
            <person name="Osipova E."/>
            <person name="Leigh N.D."/>
            <person name="Simon A."/>
            <person name="Yun M.H."/>
        </authorList>
    </citation>
    <scope>NUCLEOTIDE SEQUENCE</scope>
    <source>
        <strain evidence="2">20211129_DDA</strain>
        <tissue evidence="2">Liver</tissue>
    </source>
</reference>
<evidence type="ECO:0000256" key="1">
    <source>
        <dbReference type="SAM" id="MobiDB-lite"/>
    </source>
</evidence>
<dbReference type="EMBL" id="JANPWB010000002">
    <property type="protein sequence ID" value="KAJ1211252.1"/>
    <property type="molecule type" value="Genomic_DNA"/>
</dbReference>